<sequence length="67" mass="7366">MDAIAHLAGKISAIMLVPAKDGIMELPLYHECPRQAMLVPAKDGFPITGRTAPLHHFRQNISRPYTG</sequence>
<dbReference type="Proteomes" id="UP000070376">
    <property type="component" value="Unassembled WGS sequence"/>
</dbReference>
<name>A0A133KUV7_HEYCO</name>
<evidence type="ECO:0000313" key="2">
    <source>
        <dbReference type="Proteomes" id="UP000070376"/>
    </source>
</evidence>
<dbReference type="PATRIC" id="fig|1398.22.peg.1343"/>
<proteinExistence type="predicted"/>
<dbReference type="AlphaFoldDB" id="A0A133KUV7"/>
<comment type="caution">
    <text evidence="1">The sequence shown here is derived from an EMBL/GenBank/DDBJ whole genome shotgun (WGS) entry which is preliminary data.</text>
</comment>
<accession>A0A133KUV7</accession>
<reference evidence="2" key="1">
    <citation type="submission" date="2016-01" db="EMBL/GenBank/DDBJ databases">
        <authorList>
            <person name="Mitreva M."/>
            <person name="Pepin K.H."/>
            <person name="Mihindukulasuriya K.A."/>
            <person name="Fulton R."/>
            <person name="Fronick C."/>
            <person name="O'Laughlin M."/>
            <person name="Miner T."/>
            <person name="Herter B."/>
            <person name="Rosa B.A."/>
            <person name="Cordes M."/>
            <person name="Tomlinson C."/>
            <person name="Wollam A."/>
            <person name="Palsikar V.B."/>
            <person name="Mardis E.R."/>
            <person name="Wilson R.K."/>
        </authorList>
    </citation>
    <scope>NUCLEOTIDE SEQUENCE [LARGE SCALE GENOMIC DNA]</scope>
    <source>
        <strain evidence="2">GED7749B</strain>
    </source>
</reference>
<organism evidence="1 2">
    <name type="scientific">Heyndrickxia coagulans</name>
    <name type="common">Weizmannia coagulans</name>
    <dbReference type="NCBI Taxonomy" id="1398"/>
    <lineage>
        <taxon>Bacteria</taxon>
        <taxon>Bacillati</taxon>
        <taxon>Bacillota</taxon>
        <taxon>Bacilli</taxon>
        <taxon>Bacillales</taxon>
        <taxon>Bacillaceae</taxon>
        <taxon>Heyndrickxia</taxon>
    </lineage>
</organism>
<dbReference type="EMBL" id="LRPN01000040">
    <property type="protein sequence ID" value="KWZ83257.1"/>
    <property type="molecule type" value="Genomic_DNA"/>
</dbReference>
<protein>
    <submittedName>
        <fullName evidence="1">Uncharacterized protein</fullName>
    </submittedName>
</protein>
<evidence type="ECO:0000313" key="1">
    <source>
        <dbReference type="EMBL" id="KWZ83257.1"/>
    </source>
</evidence>
<gene>
    <name evidence="1" type="ORF">HMPREF3213_01330</name>
</gene>